<sequence length="149" mass="16675">MGVEEKIEELKEDFSLLIEAGFVAVKQLDAISSSRIFVAGQMISPGHTAPQIGLGYIALNQLNMKEATHIFETINEKEPENLLAKTFLGICYLLSKPKRKKGEKIIKEAIEKTDDSTIKNLGEISLEWADKDLNKAKAPFFEQPKPEKD</sequence>
<dbReference type="OrthoDB" id="20885at2"/>
<dbReference type="KEGG" id="wch:wcw_1614"/>
<gene>
    <name evidence="1" type="primary">sctG</name>
    <name evidence="1" type="ordered locus">wcw_1614</name>
</gene>
<organism evidence="1 2">
    <name type="scientific">Waddlia chondrophila (strain ATCC VR-1470 / WSU 86-1044)</name>
    <dbReference type="NCBI Taxonomy" id="716544"/>
    <lineage>
        <taxon>Bacteria</taxon>
        <taxon>Pseudomonadati</taxon>
        <taxon>Chlamydiota</taxon>
        <taxon>Chlamydiia</taxon>
        <taxon>Parachlamydiales</taxon>
        <taxon>Waddliaceae</taxon>
        <taxon>Waddlia</taxon>
    </lineage>
</organism>
<dbReference type="eggNOG" id="COG0457">
    <property type="taxonomic scope" value="Bacteria"/>
</dbReference>
<evidence type="ECO:0000313" key="1">
    <source>
        <dbReference type="EMBL" id="ADI38959.1"/>
    </source>
</evidence>
<protein>
    <submittedName>
        <fullName evidence="1">Putative needle chaperone SctG</fullName>
    </submittedName>
</protein>
<dbReference type="Gene3D" id="1.25.40.10">
    <property type="entry name" value="Tetratricopeptide repeat domain"/>
    <property type="match status" value="1"/>
</dbReference>
<dbReference type="STRING" id="716544.wcw_1614"/>
<accession>D6YSB4</accession>
<keyword evidence="2" id="KW-1185">Reference proteome</keyword>
<proteinExistence type="predicted"/>
<dbReference type="RefSeq" id="WP_013182665.1">
    <property type="nucleotide sequence ID" value="NC_014225.1"/>
</dbReference>
<dbReference type="AlphaFoldDB" id="D6YSB4"/>
<name>D6YSB4_WADCW</name>
<evidence type="ECO:0000313" key="2">
    <source>
        <dbReference type="Proteomes" id="UP000001505"/>
    </source>
</evidence>
<dbReference type="InterPro" id="IPR011990">
    <property type="entry name" value="TPR-like_helical_dom_sf"/>
</dbReference>
<dbReference type="HOGENOM" id="CLU_1702572_0_0_0"/>
<dbReference type="EMBL" id="CP001928">
    <property type="protein sequence ID" value="ADI38959.1"/>
    <property type="molecule type" value="Genomic_DNA"/>
</dbReference>
<dbReference type="Proteomes" id="UP000001505">
    <property type="component" value="Chromosome"/>
</dbReference>
<reference evidence="1 2" key="1">
    <citation type="journal article" date="2010" name="PLoS ONE">
        <title>The Waddlia genome: a window into chlamydial biology.</title>
        <authorList>
            <person name="Bertelli C."/>
            <person name="Collyn F."/>
            <person name="Croxatto A."/>
            <person name="Ruckert C."/>
            <person name="Polkinghorne A."/>
            <person name="Kebbi-Beghdadi C."/>
            <person name="Goesmann A."/>
            <person name="Vaughan L."/>
            <person name="Greub G."/>
        </authorList>
    </citation>
    <scope>NUCLEOTIDE SEQUENCE [LARGE SCALE GENOMIC DNA]</scope>
    <source>
        <strain evidence="2">ATCC VR-1470 / WSU 86-1044</strain>
    </source>
</reference>